<accession>A0A0E2E6K6</accession>
<name>A0A0E2E6K6_TREDN</name>
<keyword evidence="2" id="KW-0812">Transmembrane</keyword>
<proteinExistence type="predicted"/>
<keyword evidence="2" id="KW-1133">Transmembrane helix</keyword>
<evidence type="ECO:0000313" key="3">
    <source>
        <dbReference type="EMBL" id="EMB35071.1"/>
    </source>
</evidence>
<evidence type="ECO:0000256" key="2">
    <source>
        <dbReference type="SAM" id="Phobius"/>
    </source>
</evidence>
<feature type="region of interest" description="Disordered" evidence="1">
    <location>
        <begin position="94"/>
        <end position="123"/>
    </location>
</feature>
<evidence type="ECO:0000256" key="1">
    <source>
        <dbReference type="SAM" id="MobiDB-lite"/>
    </source>
</evidence>
<feature type="compositionally biased region" description="Low complexity" evidence="1">
    <location>
        <begin position="103"/>
        <end position="115"/>
    </location>
</feature>
<feature type="transmembrane region" description="Helical" evidence="2">
    <location>
        <begin position="130"/>
        <end position="149"/>
    </location>
</feature>
<dbReference type="RefSeq" id="WP_002683714.1">
    <property type="nucleotide sequence ID" value="NZ_CM001795.1"/>
</dbReference>
<protein>
    <submittedName>
        <fullName evidence="3">Uncharacterized protein</fullName>
    </submittedName>
</protein>
<dbReference type="EMBL" id="AGDV01000006">
    <property type="protein sequence ID" value="EMB35071.1"/>
    <property type="molecule type" value="Genomic_DNA"/>
</dbReference>
<dbReference type="AlphaFoldDB" id="A0A0E2E6K6"/>
<dbReference type="PATRIC" id="fig|999432.5.peg.869"/>
<organism evidence="3">
    <name type="scientific">Treponema denticola H-22</name>
    <dbReference type="NCBI Taxonomy" id="999432"/>
    <lineage>
        <taxon>Bacteria</taxon>
        <taxon>Pseudomonadati</taxon>
        <taxon>Spirochaetota</taxon>
        <taxon>Spirochaetia</taxon>
        <taxon>Spirochaetales</taxon>
        <taxon>Treponemataceae</taxon>
        <taxon>Treponema</taxon>
    </lineage>
</organism>
<keyword evidence="2" id="KW-0472">Membrane</keyword>
<sequence length="161" mass="17562">MKKYTLILLFLFVVSFAAFSHAMFLELVEPGVFQVEYDGGGFTPGTKVTLYSDGGFDVIQEGVVDDKGFYRFDPPLKVMSAEASDGAGHVAYWEASEEESSDEGGTAASASGDSSAKSKKIGKTKRPSKLPTILTVLNTCAIIFLFFEFRTFKKKVLDKKA</sequence>
<reference evidence="3" key="1">
    <citation type="submission" date="2012-01" db="EMBL/GenBank/DDBJ databases">
        <title>The Genome Sequence of Treponema denticola H-22.</title>
        <authorList>
            <consortium name="The Broad Institute Genome Sequencing Platform"/>
            <person name="Earl A."/>
            <person name="Ward D."/>
            <person name="Feldgarden M."/>
            <person name="Gevers D."/>
            <person name="Blanton J.M."/>
            <person name="Fenno C.J."/>
            <person name="Baranova O.V."/>
            <person name="Mathney J."/>
            <person name="Dewhirst F.E."/>
            <person name="Izard J."/>
            <person name="Young S.K."/>
            <person name="Zeng Q."/>
            <person name="Gargeya S."/>
            <person name="Fitzgerald M."/>
            <person name="Haas B."/>
            <person name="Abouelleil A."/>
            <person name="Alvarado L."/>
            <person name="Arachchi H.M."/>
            <person name="Berlin A."/>
            <person name="Chapman S.B."/>
            <person name="Gearin G."/>
            <person name="Goldberg J."/>
            <person name="Griggs A."/>
            <person name="Gujja S."/>
            <person name="Hansen M."/>
            <person name="Heiman D."/>
            <person name="Howarth C."/>
            <person name="Larimer J."/>
            <person name="Lui A."/>
            <person name="MacDonald P.J.P."/>
            <person name="McCowen C."/>
            <person name="Montmayeur A."/>
            <person name="Murphy C."/>
            <person name="Neiman D."/>
            <person name="Pearson M."/>
            <person name="Priest M."/>
            <person name="Roberts A."/>
            <person name="Saif S."/>
            <person name="Shea T."/>
            <person name="Sisk P."/>
            <person name="Stolte C."/>
            <person name="Sykes S."/>
            <person name="Wortman J."/>
            <person name="Nusbaum C."/>
            <person name="Birren B."/>
        </authorList>
    </citation>
    <scope>NUCLEOTIDE SEQUENCE [LARGE SCALE GENOMIC DNA]</scope>
    <source>
        <strain evidence="3">H-22</strain>
    </source>
</reference>
<dbReference type="Proteomes" id="UP000011705">
    <property type="component" value="Chromosome"/>
</dbReference>
<dbReference type="HOGENOM" id="CLU_1642961_0_0_12"/>
<comment type="caution">
    <text evidence="3">The sequence shown here is derived from an EMBL/GenBank/DDBJ whole genome shotgun (WGS) entry which is preliminary data.</text>
</comment>
<gene>
    <name evidence="3" type="ORF">HMPREF9726_00837</name>
</gene>